<evidence type="ECO:0000313" key="2">
    <source>
        <dbReference type="Proteomes" id="UP000001436"/>
    </source>
</evidence>
<reference evidence="1 2" key="1">
    <citation type="journal article" date="2002" name="Nature">
        <title>Genome sequence of the plant pathogen Ralstonia solanacearum.</title>
        <authorList>
            <person name="Salanoubat M."/>
            <person name="Genin S."/>
            <person name="Artiguenave F."/>
            <person name="Gouzy J."/>
            <person name="Mangenot S."/>
            <person name="Arlat M."/>
            <person name="Billault A."/>
            <person name="Brottier P."/>
            <person name="Camus J.C."/>
            <person name="Cattolico L."/>
            <person name="Chandler M."/>
            <person name="Choisne N."/>
            <person name="Claudel-Renard C."/>
            <person name="Cunnac S."/>
            <person name="Demange N."/>
            <person name="Gaspin C."/>
            <person name="Lavie M."/>
            <person name="Moisan A."/>
            <person name="Robert C."/>
            <person name="Saurin W."/>
            <person name="Schiex T."/>
            <person name="Siguier P."/>
            <person name="Thebault P."/>
            <person name="Whalen M."/>
            <person name="Wincker P."/>
            <person name="Levy M."/>
            <person name="Weissenbach J."/>
            <person name="Boucher C.A."/>
        </authorList>
    </citation>
    <scope>NUCLEOTIDE SEQUENCE [LARGE SCALE GENOMIC DNA]</scope>
    <source>
        <strain evidence="2">ATCC BAA-1114 / GMI1000</strain>
    </source>
</reference>
<dbReference type="AlphaFoldDB" id="Q8XT35"/>
<accession>Q8XT35</accession>
<geneLocation type="plasmid" evidence="2">
    <name>megaplasmid Rsp</name>
</geneLocation>
<evidence type="ECO:0000313" key="1">
    <source>
        <dbReference type="EMBL" id="CAD17431.1"/>
    </source>
</evidence>
<dbReference type="Proteomes" id="UP000001436">
    <property type="component" value="Plasmid pGMI1000MP"/>
</dbReference>
<dbReference type="PROSITE" id="PS51257">
    <property type="entry name" value="PROKAR_LIPOPROTEIN"/>
    <property type="match status" value="1"/>
</dbReference>
<dbReference type="EMBL" id="AL646053">
    <property type="protein sequence ID" value="CAD17431.1"/>
    <property type="molecule type" value="Genomic_DNA"/>
</dbReference>
<name>Q8XT35_RALN1</name>
<gene>
    <name evidence="1" type="ordered locus">RSp0280</name>
</gene>
<organism evidence="1 2">
    <name type="scientific">Ralstonia nicotianae (strain ATCC BAA-1114 / GMI1000)</name>
    <name type="common">Ralstonia solanacearum</name>
    <dbReference type="NCBI Taxonomy" id="267608"/>
    <lineage>
        <taxon>Bacteria</taxon>
        <taxon>Pseudomonadati</taxon>
        <taxon>Pseudomonadota</taxon>
        <taxon>Betaproteobacteria</taxon>
        <taxon>Burkholderiales</taxon>
        <taxon>Burkholderiaceae</taxon>
        <taxon>Ralstonia</taxon>
        <taxon>Ralstonia solanacearum species complex</taxon>
    </lineage>
</organism>
<dbReference type="KEGG" id="rso:RSp0280"/>
<keyword evidence="2" id="KW-1185">Reference proteome</keyword>
<dbReference type="EnsemblBacteria" id="CAD17431">
    <property type="protein sequence ID" value="CAD17431"/>
    <property type="gene ID" value="RSp0280"/>
</dbReference>
<proteinExistence type="predicted"/>
<sequence length="87" mass="8935">MRSARAMAHAFRPLWRHDFSSSAAASAGCLIHREDDPACACVRFGLPAMAIPSCRSGGLVASRVEGMNDAMRGCAQVAGASGGGQAN</sequence>
<dbReference type="HOGENOM" id="CLU_2481081_0_0_4"/>
<protein>
    <submittedName>
        <fullName evidence="1">Uncharacterized protein</fullName>
    </submittedName>
</protein>